<dbReference type="GO" id="GO:0009254">
    <property type="term" value="P:peptidoglycan turnover"/>
    <property type="evidence" value="ECO:0007669"/>
    <property type="project" value="TreeGrafter"/>
</dbReference>
<evidence type="ECO:0000313" key="7">
    <source>
        <dbReference type="EMBL" id="MRG86292.1"/>
    </source>
</evidence>
<dbReference type="PROSITE" id="PS00775">
    <property type="entry name" value="GLYCOSYL_HYDROL_F3"/>
    <property type="match status" value="1"/>
</dbReference>
<evidence type="ECO:0000256" key="5">
    <source>
        <dbReference type="ARBA" id="ARBA00023295"/>
    </source>
</evidence>
<dbReference type="PANTHER" id="PTHR30480">
    <property type="entry name" value="BETA-HEXOSAMINIDASE-RELATED"/>
    <property type="match status" value="1"/>
</dbReference>
<evidence type="ECO:0000256" key="3">
    <source>
        <dbReference type="ARBA" id="ARBA00012663"/>
    </source>
</evidence>
<dbReference type="Pfam" id="PF00933">
    <property type="entry name" value="Glyco_hydro_3"/>
    <property type="match status" value="1"/>
</dbReference>
<evidence type="ECO:0000313" key="8">
    <source>
        <dbReference type="Proteomes" id="UP000480185"/>
    </source>
</evidence>
<evidence type="ECO:0000256" key="1">
    <source>
        <dbReference type="ARBA" id="ARBA00001231"/>
    </source>
</evidence>
<dbReference type="InterPro" id="IPR001764">
    <property type="entry name" value="Glyco_hydro_3_N"/>
</dbReference>
<sequence>MMIRNIRFVVVIIILLFGFIMPYKTKAISLPFGPYDHIQQQIYSLSLDEKIGQMLMVGFMGDSYNAELEAYINQYQVGGLILFERNIKDTAQTVALLNQMKEKNQGQIPLFLSLDEEGGRVSRVPDEFSSLPAARKIGELNQPKLSYRFGQTIAQEIKSLGFNMNYAPVLDVNNNPSNPIIGERAFGTSPKEVITHGVAVMEGMRSSGVIPVVKHFPGHGDTSKDSHLSLPTIHKDLSELHKVELKPFKAAIKADVDAIMIAHLLLPKLDSKKPSSLSKPIITELLRNQLNYNGLVITDDLTMKAVTNQMSVSDAAVQSVKAGNDLLLIAHHKQNVVETFQKLKQAVLSGEISESRINESVYRILKAKEKYNINNQQVEQVDVDSINQKLERFLSELEGVER</sequence>
<protein>
    <recommendedName>
        <fullName evidence="3">beta-N-acetylhexosaminidase</fullName>
        <ecNumber evidence="3">3.2.1.52</ecNumber>
    </recommendedName>
</protein>
<dbReference type="EMBL" id="WJNH01000004">
    <property type="protein sequence ID" value="MRG86292.1"/>
    <property type="molecule type" value="Genomic_DNA"/>
</dbReference>
<evidence type="ECO:0000256" key="4">
    <source>
        <dbReference type="ARBA" id="ARBA00022801"/>
    </source>
</evidence>
<dbReference type="GO" id="GO:0004563">
    <property type="term" value="F:beta-N-acetylhexosaminidase activity"/>
    <property type="evidence" value="ECO:0007669"/>
    <property type="project" value="UniProtKB-EC"/>
</dbReference>
<dbReference type="Gene3D" id="3.20.20.300">
    <property type="entry name" value="Glycoside hydrolase, family 3, N-terminal domain"/>
    <property type="match status" value="1"/>
</dbReference>
<evidence type="ECO:0000259" key="6">
    <source>
        <dbReference type="Pfam" id="PF00933"/>
    </source>
</evidence>
<comment type="caution">
    <text evidence="7">The sequence shown here is derived from an EMBL/GenBank/DDBJ whole genome shotgun (WGS) entry which is preliminary data.</text>
</comment>
<keyword evidence="4 7" id="KW-0378">Hydrolase</keyword>
<dbReference type="InterPro" id="IPR050226">
    <property type="entry name" value="NagZ_Beta-hexosaminidase"/>
</dbReference>
<dbReference type="SUPFAM" id="SSF51445">
    <property type="entry name" value="(Trans)glycosidases"/>
    <property type="match status" value="1"/>
</dbReference>
<dbReference type="OrthoDB" id="9805821at2"/>
<dbReference type="PANTHER" id="PTHR30480:SF13">
    <property type="entry name" value="BETA-HEXOSAMINIDASE"/>
    <property type="match status" value="1"/>
</dbReference>
<comment type="catalytic activity">
    <reaction evidence="1">
        <text>Hydrolysis of terminal non-reducing N-acetyl-D-hexosamine residues in N-acetyl-beta-D-hexosaminides.</text>
        <dbReference type="EC" id="3.2.1.52"/>
    </reaction>
</comment>
<dbReference type="InterPro" id="IPR036962">
    <property type="entry name" value="Glyco_hydro_3_N_sf"/>
</dbReference>
<proteinExistence type="inferred from homology"/>
<reference evidence="7 8" key="1">
    <citation type="submission" date="2019-11" db="EMBL/GenBank/DDBJ databases">
        <authorList>
            <person name="Li J."/>
        </authorList>
    </citation>
    <scope>NUCLEOTIDE SEQUENCE [LARGE SCALE GENOMIC DNA]</scope>
    <source>
        <strain evidence="7 8">J4</strain>
    </source>
</reference>
<keyword evidence="5 7" id="KW-0326">Glycosidase</keyword>
<feature type="domain" description="Glycoside hydrolase family 3 N-terminal" evidence="6">
    <location>
        <begin position="47"/>
        <end position="366"/>
    </location>
</feature>
<comment type="similarity">
    <text evidence="2">Belongs to the glycosyl hydrolase 3 family.</text>
</comment>
<dbReference type="InterPro" id="IPR019800">
    <property type="entry name" value="Glyco_hydro_3_AS"/>
</dbReference>
<dbReference type="AlphaFoldDB" id="A0A6G1X5S8"/>
<dbReference type="GO" id="GO:0005975">
    <property type="term" value="P:carbohydrate metabolic process"/>
    <property type="evidence" value="ECO:0007669"/>
    <property type="project" value="InterPro"/>
</dbReference>
<dbReference type="EC" id="3.2.1.52" evidence="3"/>
<accession>A0A6G1X5S8</accession>
<gene>
    <name evidence="7" type="primary">nagZ</name>
    <name evidence="7" type="ORF">GH754_08120</name>
</gene>
<dbReference type="InterPro" id="IPR017853">
    <property type="entry name" value="GH"/>
</dbReference>
<organism evidence="7 8">
    <name type="scientific">Salinibacillus xinjiangensis</name>
    <dbReference type="NCBI Taxonomy" id="1229268"/>
    <lineage>
        <taxon>Bacteria</taxon>
        <taxon>Bacillati</taxon>
        <taxon>Bacillota</taxon>
        <taxon>Bacilli</taxon>
        <taxon>Bacillales</taxon>
        <taxon>Bacillaceae</taxon>
        <taxon>Salinibacillus</taxon>
    </lineage>
</organism>
<dbReference type="Proteomes" id="UP000480185">
    <property type="component" value="Unassembled WGS sequence"/>
</dbReference>
<dbReference type="NCBIfam" id="NF003740">
    <property type="entry name" value="PRK05337.1"/>
    <property type="match status" value="1"/>
</dbReference>
<evidence type="ECO:0000256" key="2">
    <source>
        <dbReference type="ARBA" id="ARBA00005336"/>
    </source>
</evidence>
<name>A0A6G1X5S8_9BACI</name>
<keyword evidence="8" id="KW-1185">Reference proteome</keyword>